<dbReference type="InterPro" id="IPR000873">
    <property type="entry name" value="AMP-dep_synth/lig_dom"/>
</dbReference>
<evidence type="ECO:0000256" key="4">
    <source>
        <dbReference type="ARBA" id="ARBA00023140"/>
    </source>
</evidence>
<dbReference type="GO" id="GO:0005777">
    <property type="term" value="C:peroxisome"/>
    <property type="evidence" value="ECO:0007669"/>
    <property type="project" value="UniProtKB-SubCell"/>
</dbReference>
<dbReference type="SUPFAM" id="SSF56801">
    <property type="entry name" value="Acetyl-CoA synthetase-like"/>
    <property type="match status" value="1"/>
</dbReference>
<dbReference type="PANTHER" id="PTHR24096">
    <property type="entry name" value="LONG-CHAIN-FATTY-ACID--COA LIGASE"/>
    <property type="match status" value="1"/>
</dbReference>
<evidence type="ECO:0000313" key="6">
    <source>
        <dbReference type="PDB" id="4W8O"/>
    </source>
</evidence>
<evidence type="ECO:0000256" key="2">
    <source>
        <dbReference type="ARBA" id="ARBA00006432"/>
    </source>
</evidence>
<dbReference type="GO" id="GO:0016405">
    <property type="term" value="F:CoA-ligase activity"/>
    <property type="evidence" value="ECO:0007669"/>
    <property type="project" value="TreeGrafter"/>
</dbReference>
<evidence type="ECO:0000256" key="1">
    <source>
        <dbReference type="ARBA" id="ARBA00004275"/>
    </source>
</evidence>
<dbReference type="AlphaFoldDB" id="A0A0R4I967"/>
<keyword evidence="3" id="KW-0436">Ligase</keyword>
<evidence type="ECO:0007829" key="7">
    <source>
        <dbReference type="PDB" id="4W8O"/>
    </source>
</evidence>
<dbReference type="PANTHER" id="PTHR24096:SF149">
    <property type="entry name" value="AMP-BINDING DOMAIN-CONTAINING PROTEIN-RELATED"/>
    <property type="match status" value="1"/>
</dbReference>
<keyword evidence="4" id="KW-0576">Peroxisome</keyword>
<dbReference type="PDBsum" id="4W8O"/>
<evidence type="ECO:0000259" key="5">
    <source>
        <dbReference type="Pfam" id="PF00501"/>
    </source>
</evidence>
<reference evidence="6 7" key="1">
    <citation type="submission" date="2014-08" db="PDB data bank">
        <title>Structure of the luciferase-like enzyme from the nonluminescent Zophobas morio mealworm.</title>
        <authorList>
            <person name="Santos C.R."/>
            <person name="Prado R.A."/>
            <person name="Viviani V."/>
            <person name="Murakami M.T."/>
        </authorList>
    </citation>
    <scope>X-RAY CRYSTALLOGRAPHY (2.05 ANGSTROMS)</scope>
</reference>
<dbReference type="PDB" id="4W8O">
    <property type="method" value="X-ray"/>
    <property type="resolution" value="2.05 A"/>
    <property type="chains" value="A/B=1-427"/>
</dbReference>
<proteinExistence type="evidence at protein level"/>
<dbReference type="Gene3D" id="3.40.50.12780">
    <property type="entry name" value="N-terminal domain of ligase-like"/>
    <property type="match status" value="1"/>
</dbReference>
<organism evidence="6">
    <name type="scientific">Zophobas atratus</name>
    <name type="common">Giant mealworm beetle</name>
    <name type="synonym">Zophobas rugipes</name>
    <dbReference type="NCBI Taxonomy" id="7074"/>
    <lineage>
        <taxon>Eukaryota</taxon>
        <taxon>Metazoa</taxon>
        <taxon>Ecdysozoa</taxon>
        <taxon>Arthropoda</taxon>
        <taxon>Hexapoda</taxon>
        <taxon>Insecta</taxon>
        <taxon>Pterygota</taxon>
        <taxon>Neoptera</taxon>
        <taxon>Endopterygota</taxon>
        <taxon>Coleoptera</taxon>
        <taxon>Polyphaga</taxon>
        <taxon>Cucujiformia</taxon>
        <taxon>Tenebrionidae</taxon>
        <taxon>Zophobas</taxon>
    </lineage>
</organism>
<dbReference type="EvolutionaryTrace" id="A0A0R4I967"/>
<sequence>MSARILKGKEFHPNFDKISFGEFLFECCEKYADRICQIDGDLDKSETYSSVKTRSTRVALNLQKKGITSTDVVCFCSTNSLDNSIPLIASSYLGAKVVNLDPTLSVRNIQHLLSLVTPRIIFVEEESLKLIEKSLKGAKLSCEIIVFGKSTKHGTFAEMTLPCGDEKAFKPSKTDIDDTAVMFFSSGTTGLPKAICHSHRSFLQIVETSFYCGYDCRSILHFTTMYWITGMAILGRTFLDGSTRVFARSMEGEKTLQMIEKYKLTSLFVAPIYTYQLTNVPNPERYDLSSFRCLLTGGTPMSTDQYKKLTQLFPKAQVLFGYGMSEIGLLSIFHPEDDKHLIDTKVGSCGKVSPRTLLKIVNPDNEEIVGPNQKGELRVKSDAMMTGYYRNDSAECFDGDGFLKTGDIGYYDDDGCVYVIERIKEMF</sequence>
<dbReference type="InterPro" id="IPR042099">
    <property type="entry name" value="ANL_N_sf"/>
</dbReference>
<comment type="subcellular location">
    <subcellularLocation>
        <location evidence="1">Peroxisome</location>
    </subcellularLocation>
</comment>
<evidence type="ECO:0000256" key="3">
    <source>
        <dbReference type="ARBA" id="ARBA00022598"/>
    </source>
</evidence>
<dbReference type="PROSITE" id="PS00455">
    <property type="entry name" value="AMP_BINDING"/>
    <property type="match status" value="1"/>
</dbReference>
<accession>A0A0R4I967</accession>
<keyword evidence="6 7" id="KW-0002">3D-structure</keyword>
<dbReference type="SMR" id="A0A0R4I967"/>
<protein>
    <submittedName>
        <fullName evidence="6">Luciferase-like enzymeAMP-CoA-ligase</fullName>
    </submittedName>
</protein>
<feature type="domain" description="AMP-dependent synthetase/ligase" evidence="5">
    <location>
        <begin position="26"/>
        <end position="389"/>
    </location>
</feature>
<name>A0A0R4I967_ZOPAT</name>
<comment type="similarity">
    <text evidence="2">Belongs to the ATP-dependent AMP-binding enzyme family.</text>
</comment>
<dbReference type="InterPro" id="IPR020845">
    <property type="entry name" value="AMP-binding_CS"/>
</dbReference>
<dbReference type="Pfam" id="PF00501">
    <property type="entry name" value="AMP-binding"/>
    <property type="match status" value="1"/>
</dbReference>